<comment type="caution">
    <text evidence="1">The sequence shown here is derived from an EMBL/GenBank/DDBJ whole genome shotgun (WGS) entry which is preliminary data.</text>
</comment>
<protein>
    <submittedName>
        <fullName evidence="1">Uncharacterized protein</fullName>
    </submittedName>
</protein>
<organism evidence="1 2">
    <name type="scientific">Streblomastix strix</name>
    <dbReference type="NCBI Taxonomy" id="222440"/>
    <lineage>
        <taxon>Eukaryota</taxon>
        <taxon>Metamonada</taxon>
        <taxon>Preaxostyla</taxon>
        <taxon>Oxymonadida</taxon>
        <taxon>Streblomastigidae</taxon>
        <taxon>Streblomastix</taxon>
    </lineage>
</organism>
<dbReference type="AlphaFoldDB" id="A0A5J4X6C3"/>
<sequence length="376" mass="44009">MADRLHLDYNKMLEEAESHRNDSVEERNIFSSYKFSSYLLALTEDYDYYTSKELTPRISEKLIQLYDFKKFNDEITPLEDDVQEKPVKTRKITGKAINIADCPYLAIVDIDIDKKLSEEDRNLIRNELLEKIYQSELNVALVKNWSLRFTYILQYGSSNSTCWEYNGQKIATEKYDVDIFACVDSNESKRCIVLPDSRIKDFEYNTVTKRQQPKQPNQIFKYEKLGNSKTKFDKKKDLSLISQKETTLFKLFSSVNGMKAIAHVDLQWNNEAYNKISQIQGLTIKARSNFDRNRIRLAERSCTLHYIEKIVRLTDEEYYNSEYLPTVYDRAKPEVKSDDTKSKSSSKSNNDDDIIDLAKITVNDIDLTDQFELADI</sequence>
<evidence type="ECO:0000313" key="1">
    <source>
        <dbReference type="EMBL" id="KAA6402718.1"/>
    </source>
</evidence>
<evidence type="ECO:0000313" key="2">
    <source>
        <dbReference type="Proteomes" id="UP000324800"/>
    </source>
</evidence>
<dbReference type="EMBL" id="SNRW01000196">
    <property type="protein sequence ID" value="KAA6402718.1"/>
    <property type="molecule type" value="Genomic_DNA"/>
</dbReference>
<name>A0A5J4X6C3_9EUKA</name>
<dbReference type="Proteomes" id="UP000324800">
    <property type="component" value="Unassembled WGS sequence"/>
</dbReference>
<accession>A0A5J4X6C3</accession>
<proteinExistence type="predicted"/>
<gene>
    <name evidence="1" type="ORF">EZS28_001759</name>
</gene>
<reference evidence="1 2" key="1">
    <citation type="submission" date="2019-03" db="EMBL/GenBank/DDBJ databases">
        <title>Single cell metagenomics reveals metabolic interactions within the superorganism composed of flagellate Streblomastix strix and complex community of Bacteroidetes bacteria on its surface.</title>
        <authorList>
            <person name="Treitli S.C."/>
            <person name="Kolisko M."/>
            <person name="Husnik F."/>
            <person name="Keeling P."/>
            <person name="Hampl V."/>
        </authorList>
    </citation>
    <scope>NUCLEOTIDE SEQUENCE [LARGE SCALE GENOMIC DNA]</scope>
    <source>
        <strain evidence="1">ST1C</strain>
    </source>
</reference>